<dbReference type="CDD" id="cd12913">
    <property type="entry name" value="PDC1_MCP_like"/>
    <property type="match status" value="1"/>
</dbReference>
<name>A0ABU6B3P8_9NOCA</name>
<evidence type="ECO:0000313" key="2">
    <source>
        <dbReference type="Proteomes" id="UP001348098"/>
    </source>
</evidence>
<dbReference type="Proteomes" id="UP001348098">
    <property type="component" value="Unassembled WGS sequence"/>
</dbReference>
<evidence type="ECO:0000313" key="1">
    <source>
        <dbReference type="EMBL" id="MEB3514256.1"/>
    </source>
</evidence>
<gene>
    <name evidence="1" type="ORF">U3653_29895</name>
</gene>
<proteinExistence type="predicted"/>
<dbReference type="Gene3D" id="3.30.450.20">
    <property type="entry name" value="PAS domain"/>
    <property type="match status" value="1"/>
</dbReference>
<comment type="caution">
    <text evidence="1">The sequence shown here is derived from an EMBL/GenBank/DDBJ whole genome shotgun (WGS) entry which is preliminary data.</text>
</comment>
<protein>
    <submittedName>
        <fullName evidence="1">Cache domain-containing protein</fullName>
    </submittedName>
</protein>
<accession>A0ABU6B3P8</accession>
<reference evidence="1 2" key="1">
    <citation type="submission" date="2023-12" db="EMBL/GenBank/DDBJ databases">
        <title>novel species in genus Nocarida.</title>
        <authorList>
            <person name="Li Z."/>
        </authorList>
    </citation>
    <scope>NUCLEOTIDE SEQUENCE [LARGE SCALE GENOMIC DNA]</scope>
    <source>
        <strain evidence="1 2">CDC186</strain>
    </source>
</reference>
<dbReference type="EMBL" id="JAYKYQ010000017">
    <property type="protein sequence ID" value="MEB3514256.1"/>
    <property type="molecule type" value="Genomic_DNA"/>
</dbReference>
<keyword evidence="2" id="KW-1185">Reference proteome</keyword>
<dbReference type="RefSeq" id="WP_195082978.1">
    <property type="nucleotide sequence ID" value="NZ_JAYESH010000019.1"/>
</dbReference>
<sequence>MRDTDSSRAPVTVESLVHAVTELAEEIYRSLGVIGDALTTLWGSYTAKAQRPPRSTDLAPLRDTIVGELERRGELLESAGVVMADGVLADRPRYLEWWFLGTATGSQRLVLELNPHSEYFYDYTTMEWFAIPRDQGRRWVHGPCLDYACTDQYVCTFAIPVTIDSGAFLGIAGADVPVASIEEVLLPRFRAFGRRVVLVNSEGRVIMGTDPEFLTGSKTGRVARSAAAVPIEATSWSLQPLGSH</sequence>
<organism evidence="1 2">
    <name type="scientific">Nocardia implantans</name>
    <dbReference type="NCBI Taxonomy" id="3108168"/>
    <lineage>
        <taxon>Bacteria</taxon>
        <taxon>Bacillati</taxon>
        <taxon>Actinomycetota</taxon>
        <taxon>Actinomycetes</taxon>
        <taxon>Mycobacteriales</taxon>
        <taxon>Nocardiaceae</taxon>
        <taxon>Nocardia</taxon>
    </lineage>
</organism>